<sequence length="147" mass="16545">MADKNSVPQKATKAYTTPRSFGGFQIPITLQSTTLRNYCEKNNLIFHLHVVENQIPNTFLVLEALVEKAHQYDGIAMCSVSMLPSDREYRRSIVKRILAHGCALHFTFEQTVISSVGQTNELEELISLIEISPYHVIDGSHSLTNLL</sequence>
<dbReference type="NCBIfam" id="TIGR04323">
    <property type="entry name" value="SpoChoClust_1"/>
    <property type="match status" value="1"/>
</dbReference>
<organism evidence="1">
    <name type="scientific">freshwater metagenome</name>
    <dbReference type="NCBI Taxonomy" id="449393"/>
    <lineage>
        <taxon>unclassified sequences</taxon>
        <taxon>metagenomes</taxon>
        <taxon>ecological metagenomes</taxon>
    </lineage>
</organism>
<dbReference type="InterPro" id="IPR027610">
    <property type="entry name" value="SpoChClust_LIC12192"/>
</dbReference>
<dbReference type="EMBL" id="CAEZWU010000016">
    <property type="protein sequence ID" value="CAB4659745.1"/>
    <property type="molecule type" value="Genomic_DNA"/>
</dbReference>
<proteinExistence type="predicted"/>
<accession>A0A6J6LHG8</accession>
<dbReference type="AlphaFoldDB" id="A0A6J6LHG8"/>
<evidence type="ECO:0000313" key="1">
    <source>
        <dbReference type="EMBL" id="CAB4659745.1"/>
    </source>
</evidence>
<protein>
    <submittedName>
        <fullName evidence="1">Unannotated protein</fullName>
    </submittedName>
</protein>
<name>A0A6J6LHG8_9ZZZZ</name>
<gene>
    <name evidence="1" type="ORF">UFOPK2292_00181</name>
</gene>
<reference evidence="1" key="1">
    <citation type="submission" date="2020-05" db="EMBL/GenBank/DDBJ databases">
        <authorList>
            <person name="Chiriac C."/>
            <person name="Salcher M."/>
            <person name="Ghai R."/>
            <person name="Kavagutti S V."/>
        </authorList>
    </citation>
    <scope>NUCLEOTIDE SEQUENCE</scope>
</reference>